<evidence type="ECO:0000313" key="9">
    <source>
        <dbReference type="Proteomes" id="UP000193006"/>
    </source>
</evidence>
<accession>A0A1X9MGW7</accession>
<evidence type="ECO:0000313" key="8">
    <source>
        <dbReference type="EMBL" id="ARK32707.1"/>
    </source>
</evidence>
<protein>
    <submittedName>
        <fullName evidence="8">Putative 3-hydroxyphenylpropionic transporter MhpT</fullName>
    </submittedName>
</protein>
<evidence type="ECO:0000256" key="4">
    <source>
        <dbReference type="ARBA" id="ARBA00022989"/>
    </source>
</evidence>
<evidence type="ECO:0000256" key="6">
    <source>
        <dbReference type="SAM" id="Phobius"/>
    </source>
</evidence>
<dbReference type="AlphaFoldDB" id="A0A1X9MGW7"/>
<evidence type="ECO:0000256" key="1">
    <source>
        <dbReference type="ARBA" id="ARBA00004651"/>
    </source>
</evidence>
<dbReference type="KEGG" id="bkw:BkAM31D_24195"/>
<dbReference type="InterPro" id="IPR036259">
    <property type="entry name" value="MFS_trans_sf"/>
</dbReference>
<evidence type="ECO:0000256" key="2">
    <source>
        <dbReference type="ARBA" id="ARBA00022448"/>
    </source>
</evidence>
<dbReference type="GO" id="GO:0005886">
    <property type="term" value="C:plasma membrane"/>
    <property type="evidence" value="ECO:0007669"/>
    <property type="project" value="UniProtKB-SubCell"/>
</dbReference>
<dbReference type="EMBL" id="CP020814">
    <property type="protein sequence ID" value="ARK32707.1"/>
    <property type="molecule type" value="Genomic_DNA"/>
</dbReference>
<keyword evidence="5 6" id="KW-0472">Membrane</keyword>
<name>A0A1X9MGW7_9BACI</name>
<evidence type="ECO:0000256" key="3">
    <source>
        <dbReference type="ARBA" id="ARBA00022692"/>
    </source>
</evidence>
<dbReference type="Gene3D" id="1.20.1250.20">
    <property type="entry name" value="MFS general substrate transporter like domains"/>
    <property type="match status" value="1"/>
</dbReference>
<dbReference type="PANTHER" id="PTHR23531:SF1">
    <property type="entry name" value="QUINOLENE RESISTANCE PROTEIN NORA"/>
    <property type="match status" value="1"/>
</dbReference>
<dbReference type="PANTHER" id="PTHR23531">
    <property type="entry name" value="QUINOLENE RESISTANCE PROTEIN NORA"/>
    <property type="match status" value="1"/>
</dbReference>
<keyword evidence="9" id="KW-1185">Reference proteome</keyword>
<dbReference type="PROSITE" id="PS50850">
    <property type="entry name" value="MFS"/>
    <property type="match status" value="1"/>
</dbReference>
<keyword evidence="4 6" id="KW-1133">Transmembrane helix</keyword>
<sequence>MFLLYFIIVVSFIDTFSQLPIITPFSMSLGASSLLVGIIIAAYSLSNIFGNIFSGLLVDRVGAKRILCVGMIAVSLFLLLYAFVTTPKQLLMVRFLHGLAGDSSYQQLLLF</sequence>
<dbReference type="Pfam" id="PF07690">
    <property type="entry name" value="MFS_1"/>
    <property type="match status" value="1"/>
</dbReference>
<dbReference type="InterPro" id="IPR011701">
    <property type="entry name" value="MFS"/>
</dbReference>
<comment type="subcellular location">
    <subcellularLocation>
        <location evidence="1">Cell membrane</location>
        <topology evidence="1">Multi-pass membrane protein</topology>
    </subcellularLocation>
</comment>
<feature type="domain" description="Major facilitator superfamily (MFS) profile" evidence="7">
    <location>
        <begin position="1"/>
        <end position="111"/>
    </location>
</feature>
<keyword evidence="2" id="KW-0813">Transport</keyword>
<dbReference type="InterPro" id="IPR052714">
    <property type="entry name" value="MFS_Exporter"/>
</dbReference>
<keyword evidence="3 6" id="KW-0812">Transmembrane</keyword>
<dbReference type="InterPro" id="IPR020846">
    <property type="entry name" value="MFS_dom"/>
</dbReference>
<reference evidence="8 9" key="1">
    <citation type="submission" date="2017-04" db="EMBL/GenBank/DDBJ databases">
        <title>Bacillus krulwichiae AM31D Genome sequencing and assembly.</title>
        <authorList>
            <person name="Krulwich T.A."/>
            <person name="Anastor L."/>
            <person name="Ehrlich R."/>
            <person name="Ehrlich G.D."/>
            <person name="Janto B."/>
        </authorList>
    </citation>
    <scope>NUCLEOTIDE SEQUENCE [LARGE SCALE GENOMIC DNA]</scope>
    <source>
        <strain evidence="8 9">AM31D</strain>
    </source>
</reference>
<dbReference type="GO" id="GO:0022857">
    <property type="term" value="F:transmembrane transporter activity"/>
    <property type="evidence" value="ECO:0007669"/>
    <property type="project" value="InterPro"/>
</dbReference>
<organism evidence="8 9">
    <name type="scientific">Halalkalibacter krulwichiae</name>
    <dbReference type="NCBI Taxonomy" id="199441"/>
    <lineage>
        <taxon>Bacteria</taxon>
        <taxon>Bacillati</taxon>
        <taxon>Bacillota</taxon>
        <taxon>Bacilli</taxon>
        <taxon>Bacillales</taxon>
        <taxon>Bacillaceae</taxon>
        <taxon>Halalkalibacter</taxon>
    </lineage>
</organism>
<dbReference type="SUPFAM" id="SSF103473">
    <property type="entry name" value="MFS general substrate transporter"/>
    <property type="match status" value="1"/>
</dbReference>
<dbReference type="STRING" id="199441.BkAM31D_24195"/>
<evidence type="ECO:0000259" key="7">
    <source>
        <dbReference type="PROSITE" id="PS50850"/>
    </source>
</evidence>
<evidence type="ECO:0000256" key="5">
    <source>
        <dbReference type="ARBA" id="ARBA00023136"/>
    </source>
</evidence>
<dbReference type="Proteomes" id="UP000193006">
    <property type="component" value="Chromosome"/>
</dbReference>
<feature type="transmembrane region" description="Helical" evidence="6">
    <location>
        <begin position="66"/>
        <end position="84"/>
    </location>
</feature>
<proteinExistence type="predicted"/>
<gene>
    <name evidence="8" type="ORF">BkAM31D_24195</name>
</gene>